<gene>
    <name evidence="2" type="ORF">LCGC14_0995860</name>
</gene>
<feature type="region of interest" description="Disordered" evidence="1">
    <location>
        <begin position="152"/>
        <end position="232"/>
    </location>
</feature>
<name>A0A0F9N925_9ZZZZ</name>
<protein>
    <submittedName>
        <fullName evidence="2">Uncharacterized protein</fullName>
    </submittedName>
</protein>
<feature type="compositionally biased region" description="Basic residues" evidence="1">
    <location>
        <begin position="223"/>
        <end position="232"/>
    </location>
</feature>
<dbReference type="EMBL" id="LAZR01003814">
    <property type="protein sequence ID" value="KKN14464.1"/>
    <property type="molecule type" value="Genomic_DNA"/>
</dbReference>
<accession>A0A0F9N925</accession>
<dbReference type="AlphaFoldDB" id="A0A0F9N925"/>
<comment type="caution">
    <text evidence="2">The sequence shown here is derived from an EMBL/GenBank/DDBJ whole genome shotgun (WGS) entry which is preliminary data.</text>
</comment>
<organism evidence="2">
    <name type="scientific">marine sediment metagenome</name>
    <dbReference type="NCBI Taxonomy" id="412755"/>
    <lineage>
        <taxon>unclassified sequences</taxon>
        <taxon>metagenomes</taxon>
        <taxon>ecological metagenomes</taxon>
    </lineage>
</organism>
<evidence type="ECO:0000313" key="2">
    <source>
        <dbReference type="EMBL" id="KKN14464.1"/>
    </source>
</evidence>
<reference evidence="2" key="1">
    <citation type="journal article" date="2015" name="Nature">
        <title>Complex archaea that bridge the gap between prokaryotes and eukaryotes.</title>
        <authorList>
            <person name="Spang A."/>
            <person name="Saw J.H."/>
            <person name="Jorgensen S.L."/>
            <person name="Zaremba-Niedzwiedzka K."/>
            <person name="Martijn J."/>
            <person name="Lind A.E."/>
            <person name="van Eijk R."/>
            <person name="Schleper C."/>
            <person name="Guy L."/>
            <person name="Ettema T.J."/>
        </authorList>
    </citation>
    <scope>NUCLEOTIDE SEQUENCE</scope>
</reference>
<evidence type="ECO:0000256" key="1">
    <source>
        <dbReference type="SAM" id="MobiDB-lite"/>
    </source>
</evidence>
<feature type="compositionally biased region" description="Acidic residues" evidence="1">
    <location>
        <begin position="187"/>
        <end position="196"/>
    </location>
</feature>
<sequence length="232" mass="26526">MKKAEDIDRAERERKSRDLWKVYNPTNQDFVVRLNVKVSPELWTIHAKKQEIVPEYVAIKYCEEMSTKIIYDKSDKAVIEENEKRMAKGFDKMDLHTEQQRFESRNLKRMGTKKGQLRDILVIGLHREYGRGEIEDYQKNLDRRSFATDDSVSEALGVASEPKAPKKPVEPIVEPPTPGTTKAPPEVVEEIEEELGTVEKPVSVPKVPKKDTGVAQQAGPAQKTKKAKKEKK</sequence>
<proteinExistence type="predicted"/>